<keyword evidence="2" id="KW-1185">Reference proteome</keyword>
<proteinExistence type="predicted"/>
<dbReference type="EMBL" id="MN782535">
    <property type="protein sequence ID" value="QHJ74170.1"/>
    <property type="molecule type" value="Genomic_DNA"/>
</dbReference>
<sequence>MKKFVKKLFYGFACWVLEDELKRAWIHRAYFNEYTQWMSRDFPIMEDMYQHFKDAPYGRAPDVCRHRQEMEMKHKV</sequence>
<evidence type="ECO:0000313" key="1">
    <source>
        <dbReference type="EMBL" id="QHJ74170.1"/>
    </source>
</evidence>
<evidence type="ECO:0000313" key="2">
    <source>
        <dbReference type="Proteomes" id="UP000464711"/>
    </source>
</evidence>
<dbReference type="Proteomes" id="UP000464711">
    <property type="component" value="Segment"/>
</dbReference>
<organism evidence="1 2">
    <name type="scientific">Acinetobacter phage vB_AbaM_Lazarus</name>
    <dbReference type="NCBI Taxonomy" id="2686289"/>
    <lineage>
        <taxon>Viruses</taxon>
        <taxon>Duplodnaviria</taxon>
        <taxon>Heunggongvirae</taxon>
        <taxon>Uroviricota</taxon>
        <taxon>Caudoviricetes</taxon>
        <taxon>Pantevenvirales</taxon>
        <taxon>Straboviridae</taxon>
        <taxon>Twarogvirinae</taxon>
        <taxon>Lazarusvirus</taxon>
        <taxon>Lazarusvirus lazarus</taxon>
    </lineage>
</organism>
<gene>
    <name evidence="1" type="ORF">Lazarus_235</name>
</gene>
<reference evidence="1 2" key="1">
    <citation type="submission" date="2019-12" db="EMBL/GenBank/DDBJ databases">
        <authorList>
            <person name="Shneider M.M."/>
            <person name="Evseev P.V."/>
            <person name="Timoshina O.Y."/>
            <person name="Mikhailova Y.V."/>
            <person name="Shelenkov A.A."/>
            <person name="Yanushevich Y."/>
            <person name="Shagin D.A."/>
            <person name="Popova A.V."/>
            <person name="Miroshnikov K.A."/>
        </authorList>
    </citation>
    <scope>NUCLEOTIDE SEQUENCE [LARGE SCALE GENOMIC DNA]</scope>
</reference>
<name>A0A6B9ST75_9CAUD</name>
<accession>A0A6B9ST75</accession>
<protein>
    <submittedName>
        <fullName evidence="1">Uncharacterized protein</fullName>
    </submittedName>
</protein>